<keyword evidence="3" id="KW-1185">Reference proteome</keyword>
<reference evidence="2 3" key="1">
    <citation type="journal article" date="2016" name="Genome Announc.">
        <title>Complete Genome Sequence of Thiostrepton-Producing Streptomyces laurentii ATCC 31255.</title>
        <authorList>
            <person name="Doi K."/>
            <person name="Fujino Y."/>
            <person name="Nagayoshi Y."/>
            <person name="Ohshima T."/>
            <person name="Ogata S."/>
        </authorList>
    </citation>
    <scope>NUCLEOTIDE SEQUENCE [LARGE SCALE GENOMIC DNA]</scope>
    <source>
        <strain evidence="2 3">ATCC 31255</strain>
    </source>
</reference>
<keyword evidence="1" id="KW-0812">Transmembrane</keyword>
<feature type="transmembrane region" description="Helical" evidence="1">
    <location>
        <begin position="6"/>
        <end position="23"/>
    </location>
</feature>
<protein>
    <submittedName>
        <fullName evidence="2">Uncharacterized protein</fullName>
    </submittedName>
</protein>
<name>A0A160P6T2_STRLU</name>
<gene>
    <name evidence="2" type="ORF">SLA_5916</name>
</gene>
<organism evidence="2 3">
    <name type="scientific">Streptomyces laurentii</name>
    <dbReference type="NCBI Taxonomy" id="39478"/>
    <lineage>
        <taxon>Bacteria</taxon>
        <taxon>Bacillati</taxon>
        <taxon>Actinomycetota</taxon>
        <taxon>Actinomycetes</taxon>
        <taxon>Kitasatosporales</taxon>
        <taxon>Streptomycetaceae</taxon>
        <taxon>Streptomyces</taxon>
    </lineage>
</organism>
<keyword evidence="1" id="KW-1133">Transmembrane helix</keyword>
<evidence type="ECO:0000256" key="1">
    <source>
        <dbReference type="SAM" id="Phobius"/>
    </source>
</evidence>
<dbReference type="KEGG" id="slau:SLA_5916"/>
<evidence type="ECO:0000313" key="2">
    <source>
        <dbReference type="EMBL" id="BAU86785.1"/>
    </source>
</evidence>
<dbReference type="Proteomes" id="UP000217676">
    <property type="component" value="Chromosome"/>
</dbReference>
<proteinExistence type="predicted"/>
<evidence type="ECO:0000313" key="3">
    <source>
        <dbReference type="Proteomes" id="UP000217676"/>
    </source>
</evidence>
<accession>A0A160P6T2</accession>
<sequence length="142" mass="15627">MRGWTFAITGIAVLMGGFILWIVRGTPIIPLKTAEIEGSWSGPNGGHIEVRPDGSAELQHIENVFTRCAEPDENQPSDVYSGPATWKFDTFPDESPGIRFDYRVPGDSNLCSIYLAVRDRKGGRGYITHDGARYKRTPAEAG</sequence>
<keyword evidence="1" id="KW-0472">Membrane</keyword>
<dbReference type="EMBL" id="AP017424">
    <property type="protein sequence ID" value="BAU86785.1"/>
    <property type="molecule type" value="Genomic_DNA"/>
</dbReference>
<dbReference type="AlphaFoldDB" id="A0A160P6T2"/>